<keyword evidence="2" id="KW-1185">Reference proteome</keyword>
<reference evidence="1 2" key="1">
    <citation type="journal article" date="2021" name="Chemosphere">
        <title>Bioballs carrying a syntrophic Rhodococcus and Mycolicibacterium consortium for simultaneous sorption and biodegradation of fuel oil in contaminated freshwater.</title>
        <authorList>
            <person name="Naloka K."/>
            <person name="Polrit D."/>
            <person name="Muangchinda C."/>
            <person name="Thoetkiattikul H."/>
            <person name="Pinyakong O."/>
        </authorList>
    </citation>
    <scope>NUCLEOTIDE SEQUENCE [LARGE SCALE GENOMIC DNA]</scope>
    <source>
        <strain evidence="1 2">J101</strain>
    </source>
</reference>
<dbReference type="EMBL" id="JAOXLN010000038">
    <property type="protein sequence ID" value="MDZ5088719.1"/>
    <property type="molecule type" value="Genomic_DNA"/>
</dbReference>
<protein>
    <submittedName>
        <fullName evidence="1">Uncharacterized protein</fullName>
    </submittedName>
</protein>
<evidence type="ECO:0000313" key="1">
    <source>
        <dbReference type="EMBL" id="MDZ5088719.1"/>
    </source>
</evidence>
<sequence length="214" mass="23427">MGDESADAIPDRVVAQEETDEAEHYVEPWEEDPAAQLQEVVEPGRIELTLWTAALGGDPVAHDVSFKWSGGTTADWYEDISSTTEGLSVMSSSPVRGVMAWPDGKDVMLTFTWSDLELEGHAVLPEMAPTLGGDPTHPKAWLHLAEALLQFVLLDLGSGSRRSTPYYDADGWSVDIDDLLREFLSGNGAGKASEDFQTWLDDRVAAGKYTIEQQ</sequence>
<comment type="caution">
    <text evidence="1">The sequence shown here is derived from an EMBL/GenBank/DDBJ whole genome shotgun (WGS) entry which is preliminary data.</text>
</comment>
<name>A0ACC6MP32_MYCPF</name>
<accession>A0ACC6MP32</accession>
<evidence type="ECO:0000313" key="2">
    <source>
        <dbReference type="Proteomes" id="UP001289645"/>
    </source>
</evidence>
<proteinExistence type="predicted"/>
<dbReference type="Proteomes" id="UP001289645">
    <property type="component" value="Unassembled WGS sequence"/>
</dbReference>
<organism evidence="1 2">
    <name type="scientific">Mycolicibacterium parafortuitum</name>
    <name type="common">Mycobacterium parafortuitum</name>
    <dbReference type="NCBI Taxonomy" id="39692"/>
    <lineage>
        <taxon>Bacteria</taxon>
        <taxon>Bacillati</taxon>
        <taxon>Actinomycetota</taxon>
        <taxon>Actinomycetes</taxon>
        <taxon>Mycobacteriales</taxon>
        <taxon>Mycobacteriaceae</taxon>
        <taxon>Mycolicibacterium</taxon>
    </lineage>
</organism>
<gene>
    <name evidence="1" type="ORF">OHX15_25270</name>
</gene>